<name>A0ABD0QXP1_CIRMR</name>
<dbReference type="InterPro" id="IPR009057">
    <property type="entry name" value="Homeodomain-like_sf"/>
</dbReference>
<feature type="non-terminal residue" evidence="4">
    <location>
        <position position="295"/>
    </location>
</feature>
<dbReference type="Pfam" id="PF13518">
    <property type="entry name" value="HTH_28"/>
    <property type="match status" value="1"/>
</dbReference>
<dbReference type="Gene3D" id="3.30.420.10">
    <property type="entry name" value="Ribonuclease H-like superfamily/Ribonuclease H"/>
    <property type="match status" value="1"/>
</dbReference>
<protein>
    <recommendedName>
        <fullName evidence="6">Transposase</fullName>
    </recommendedName>
</protein>
<evidence type="ECO:0000259" key="1">
    <source>
        <dbReference type="Pfam" id="PF01498"/>
    </source>
</evidence>
<dbReference type="SUPFAM" id="SSF46689">
    <property type="entry name" value="Homeodomain-like"/>
    <property type="match status" value="1"/>
</dbReference>
<evidence type="ECO:0000313" key="5">
    <source>
        <dbReference type="Proteomes" id="UP001529510"/>
    </source>
</evidence>
<feature type="domain" description="Transposase Tc1-like" evidence="1">
    <location>
        <begin position="85"/>
        <end position="129"/>
    </location>
</feature>
<organism evidence="4 5">
    <name type="scientific">Cirrhinus mrigala</name>
    <name type="common">Mrigala</name>
    <dbReference type="NCBI Taxonomy" id="683832"/>
    <lineage>
        <taxon>Eukaryota</taxon>
        <taxon>Metazoa</taxon>
        <taxon>Chordata</taxon>
        <taxon>Craniata</taxon>
        <taxon>Vertebrata</taxon>
        <taxon>Euteleostomi</taxon>
        <taxon>Actinopterygii</taxon>
        <taxon>Neopterygii</taxon>
        <taxon>Teleostei</taxon>
        <taxon>Ostariophysi</taxon>
        <taxon>Cypriniformes</taxon>
        <taxon>Cyprinidae</taxon>
        <taxon>Labeoninae</taxon>
        <taxon>Labeonini</taxon>
        <taxon>Cirrhinus</taxon>
    </lineage>
</organism>
<feature type="domain" description="Insertion element IS150 protein InsJ-like helix-turn-helix" evidence="3">
    <location>
        <begin position="6"/>
        <end position="55"/>
    </location>
</feature>
<dbReference type="PANTHER" id="PTHR23022:SF135">
    <property type="entry name" value="SI:DKEY-77F5.3"/>
    <property type="match status" value="1"/>
</dbReference>
<dbReference type="InterPro" id="IPR055247">
    <property type="entry name" value="InsJ-like_HTH"/>
</dbReference>
<reference evidence="4 5" key="1">
    <citation type="submission" date="2024-05" db="EMBL/GenBank/DDBJ databases">
        <title>Genome sequencing and assembly of Indian major carp, Cirrhinus mrigala (Hamilton, 1822).</title>
        <authorList>
            <person name="Mohindra V."/>
            <person name="Chowdhury L.M."/>
            <person name="Lal K."/>
            <person name="Jena J.K."/>
        </authorList>
    </citation>
    <scope>NUCLEOTIDE SEQUENCE [LARGE SCALE GENOMIC DNA]</scope>
    <source>
        <strain evidence="4">CM1030</strain>
        <tissue evidence="4">Blood</tissue>
    </source>
</reference>
<proteinExistence type="predicted"/>
<dbReference type="InterPro" id="IPR038717">
    <property type="entry name" value="Tc1-like_DDE_dom"/>
</dbReference>
<evidence type="ECO:0000259" key="3">
    <source>
        <dbReference type="Pfam" id="PF13518"/>
    </source>
</evidence>
<gene>
    <name evidence="4" type="ORF">M9458_013712</name>
</gene>
<evidence type="ECO:0008006" key="6">
    <source>
        <dbReference type="Google" id="ProtNLM"/>
    </source>
</evidence>
<dbReference type="InterPro" id="IPR036397">
    <property type="entry name" value="RNaseH_sf"/>
</dbReference>
<accession>A0ABD0QXP1</accession>
<dbReference type="Pfam" id="PF01498">
    <property type="entry name" value="HTH_Tnp_Tc3_2"/>
    <property type="match status" value="1"/>
</dbReference>
<dbReference type="InterPro" id="IPR002492">
    <property type="entry name" value="Transposase_Tc1-like"/>
</dbReference>
<dbReference type="InterPro" id="IPR052338">
    <property type="entry name" value="Transposase_5"/>
</dbReference>
<dbReference type="Pfam" id="PF13358">
    <property type="entry name" value="DDE_3"/>
    <property type="match status" value="1"/>
</dbReference>
<dbReference type="AlphaFoldDB" id="A0ABD0QXP1"/>
<evidence type="ECO:0000313" key="4">
    <source>
        <dbReference type="EMBL" id="KAL0191014.1"/>
    </source>
</evidence>
<dbReference type="PANTHER" id="PTHR23022">
    <property type="entry name" value="TRANSPOSABLE ELEMENT-RELATED"/>
    <property type="match status" value="1"/>
</dbReference>
<dbReference type="Proteomes" id="UP001529510">
    <property type="component" value="Unassembled WGS sequence"/>
</dbReference>
<feature type="domain" description="Tc1-like transposase DDE" evidence="2">
    <location>
        <begin position="139"/>
        <end position="279"/>
    </location>
</feature>
<keyword evidence="5" id="KW-1185">Reference proteome</keyword>
<comment type="caution">
    <text evidence="4">The sequence shown here is derived from an EMBL/GenBank/DDBJ whole genome shotgun (WGS) entry which is preliminary data.</text>
</comment>
<sequence length="295" mass="33963">MSQVLRECAIGMLTAGMSIRAVACELNVHFSTISRLQRRFREFGSTSNRSHNRRPRVTTPAQDLQIQHLLRPATRTAAATIGLHNQRISAQTVRNCLRKAHLHARRPHRDLGLTAVRRCNRLEWANAHIRWCLALWRGVLFTDESQFSLYKADGRQRVWRRVGERFADVNVVDRVAHGGGGVMVWAGVCYGQQRQVHFIDGILHAQRCRDKILRPIVVPFIHNHHLMLQHDNARPHVARVCTQFLEAENIPVLAWPAYSLDMSPTEHVWDALDRRIRQRVPVPANIQELRTAIEE</sequence>
<dbReference type="EMBL" id="JAMKFB020000006">
    <property type="protein sequence ID" value="KAL0191014.1"/>
    <property type="molecule type" value="Genomic_DNA"/>
</dbReference>
<evidence type="ECO:0000259" key="2">
    <source>
        <dbReference type="Pfam" id="PF13358"/>
    </source>
</evidence>